<evidence type="ECO:0000256" key="3">
    <source>
        <dbReference type="SAM" id="MobiDB-lite"/>
    </source>
</evidence>
<dbReference type="PANTHER" id="PTHR46696:SF1">
    <property type="entry name" value="CYTOCHROME P450 YJIB-RELATED"/>
    <property type="match status" value="1"/>
</dbReference>
<keyword evidence="2" id="KW-0560">Oxidoreductase</keyword>
<dbReference type="PANTHER" id="PTHR46696">
    <property type="entry name" value="P450, PUTATIVE (EUROFUNG)-RELATED"/>
    <property type="match status" value="1"/>
</dbReference>
<organism evidence="4 5">
    <name type="scientific">Nonomuraea composti</name>
    <dbReference type="NCBI Taxonomy" id="2720023"/>
    <lineage>
        <taxon>Bacteria</taxon>
        <taxon>Bacillati</taxon>
        <taxon>Actinomycetota</taxon>
        <taxon>Actinomycetes</taxon>
        <taxon>Streptosporangiales</taxon>
        <taxon>Streptosporangiaceae</taxon>
        <taxon>Nonomuraea</taxon>
    </lineage>
</organism>
<comment type="similarity">
    <text evidence="1 2">Belongs to the cytochrome P450 family.</text>
</comment>
<dbReference type="PROSITE" id="PS00086">
    <property type="entry name" value="CYTOCHROME_P450"/>
    <property type="match status" value="1"/>
</dbReference>
<dbReference type="Pfam" id="PF00067">
    <property type="entry name" value="p450"/>
    <property type="match status" value="1"/>
</dbReference>
<evidence type="ECO:0000313" key="4">
    <source>
        <dbReference type="EMBL" id="NJP98468.1"/>
    </source>
</evidence>
<dbReference type="InterPro" id="IPR017972">
    <property type="entry name" value="Cyt_P450_CS"/>
</dbReference>
<dbReference type="Gene3D" id="1.10.630.10">
    <property type="entry name" value="Cytochrome P450"/>
    <property type="match status" value="1"/>
</dbReference>
<keyword evidence="2" id="KW-0349">Heme</keyword>
<proteinExistence type="inferred from homology"/>
<protein>
    <submittedName>
        <fullName evidence="4">Cytochrome P450</fullName>
    </submittedName>
</protein>
<evidence type="ECO:0000256" key="2">
    <source>
        <dbReference type="RuleBase" id="RU000461"/>
    </source>
</evidence>
<gene>
    <name evidence="4" type="ORF">HCN51_55155</name>
</gene>
<dbReference type="InterPro" id="IPR001128">
    <property type="entry name" value="Cyt_P450"/>
</dbReference>
<evidence type="ECO:0000313" key="5">
    <source>
        <dbReference type="Proteomes" id="UP000696294"/>
    </source>
</evidence>
<name>A0ABX1BL48_9ACTN</name>
<keyword evidence="2" id="KW-0479">Metal-binding</keyword>
<sequence length="455" mass="49958">MNLRFTGVVDGDQWTGKVKVGALGSFPASAVRTAREQPPPAPSEPSLISPEGRADPYPLYARMRQDGPVRPAEGPLGGQVWMVTGYEEARALLNDPRISKHPRHAPQWLRDLGIVTADEGPTGTNMLNSDPPDHTRLRRLVSKGFTPRRIEALRPRVRRITDDLLDRMAPLGQVDLIDAFAYPLPITVISELIGVPEEDRDDFRSWTAAMLLMPLEEESRARRAQGIAAINGYLAALIERKRRDLRPGVPRDEQPDLASALVAAAGDEDGLNERELVGMLNLLLVAGHETTVNLIGNGMAALLRHPGQLALLHEQPQLLPSAIEEMLRYDGPVEQGTGRTAVEDIPIGEVTIPAGSQVTVALAAADRDPRRFPDPDRFDIQREDNAHVAFGHGVHFCLGAPLARMEAQIAFRGLLDRFPDLALDCPPERLRQRPGTATLFRGLAELPVKFTPEAR</sequence>
<dbReference type="EMBL" id="JAATEP010000093">
    <property type="protein sequence ID" value="NJP98468.1"/>
    <property type="molecule type" value="Genomic_DNA"/>
</dbReference>
<keyword evidence="2" id="KW-0408">Iron</keyword>
<comment type="caution">
    <text evidence="4">The sequence shown here is derived from an EMBL/GenBank/DDBJ whole genome shotgun (WGS) entry which is preliminary data.</text>
</comment>
<dbReference type="SUPFAM" id="SSF48264">
    <property type="entry name" value="Cytochrome P450"/>
    <property type="match status" value="1"/>
</dbReference>
<dbReference type="Proteomes" id="UP000696294">
    <property type="component" value="Unassembled WGS sequence"/>
</dbReference>
<accession>A0ABX1BL48</accession>
<keyword evidence="2" id="KW-0503">Monooxygenase</keyword>
<dbReference type="PRINTS" id="PR00359">
    <property type="entry name" value="BP450"/>
</dbReference>
<evidence type="ECO:0000256" key="1">
    <source>
        <dbReference type="ARBA" id="ARBA00010617"/>
    </source>
</evidence>
<dbReference type="InterPro" id="IPR002397">
    <property type="entry name" value="Cyt_P450_B"/>
</dbReference>
<dbReference type="InterPro" id="IPR036396">
    <property type="entry name" value="Cyt_P450_sf"/>
</dbReference>
<feature type="region of interest" description="Disordered" evidence="3">
    <location>
        <begin position="30"/>
        <end position="58"/>
    </location>
</feature>
<keyword evidence="5" id="KW-1185">Reference proteome</keyword>
<dbReference type="CDD" id="cd11029">
    <property type="entry name" value="CYP107-like"/>
    <property type="match status" value="1"/>
</dbReference>
<reference evidence="4 5" key="1">
    <citation type="submission" date="2020-03" db="EMBL/GenBank/DDBJ databases">
        <title>WGS of actinomycetes isolated from Thailand.</title>
        <authorList>
            <person name="Thawai C."/>
        </authorList>
    </citation>
    <scope>NUCLEOTIDE SEQUENCE [LARGE SCALE GENOMIC DNA]</scope>
    <source>
        <strain evidence="4 5">FMUSA5-5</strain>
    </source>
</reference>